<evidence type="ECO:0000259" key="8">
    <source>
        <dbReference type="Pfam" id="PF18052"/>
    </source>
</evidence>
<feature type="domain" description="Disease resistance N-terminal" evidence="8">
    <location>
        <begin position="10"/>
        <end position="97"/>
    </location>
</feature>
<evidence type="ECO:0000256" key="2">
    <source>
        <dbReference type="ARBA" id="ARBA00022737"/>
    </source>
</evidence>
<evidence type="ECO:0000313" key="12">
    <source>
        <dbReference type="Proteomes" id="UP001159364"/>
    </source>
</evidence>
<dbReference type="PRINTS" id="PR00364">
    <property type="entry name" value="DISEASERSIST"/>
</dbReference>
<evidence type="ECO:0000256" key="5">
    <source>
        <dbReference type="ARBA" id="ARBA00022840"/>
    </source>
</evidence>
<dbReference type="GO" id="GO:0006952">
    <property type="term" value="P:defense response"/>
    <property type="evidence" value="ECO:0007669"/>
    <property type="project" value="UniProtKB-KW"/>
</dbReference>
<comment type="caution">
    <text evidence="11">The sequence shown here is derived from an EMBL/GenBank/DDBJ whole genome shotgun (WGS) entry which is preliminary data.</text>
</comment>
<feature type="domain" description="R13L1/DRL21-like LRR repeat region" evidence="10">
    <location>
        <begin position="691"/>
        <end position="815"/>
    </location>
</feature>
<evidence type="ECO:0000259" key="9">
    <source>
        <dbReference type="Pfam" id="PF23559"/>
    </source>
</evidence>
<keyword evidence="12" id="KW-1185">Reference proteome</keyword>
<dbReference type="Pfam" id="PF18052">
    <property type="entry name" value="Rx_N"/>
    <property type="match status" value="1"/>
</dbReference>
<organism evidence="11 12">
    <name type="scientific">Erythroxylum novogranatense</name>
    <dbReference type="NCBI Taxonomy" id="1862640"/>
    <lineage>
        <taxon>Eukaryota</taxon>
        <taxon>Viridiplantae</taxon>
        <taxon>Streptophyta</taxon>
        <taxon>Embryophyta</taxon>
        <taxon>Tracheophyta</taxon>
        <taxon>Spermatophyta</taxon>
        <taxon>Magnoliopsida</taxon>
        <taxon>eudicotyledons</taxon>
        <taxon>Gunneridae</taxon>
        <taxon>Pentapetalae</taxon>
        <taxon>rosids</taxon>
        <taxon>fabids</taxon>
        <taxon>Malpighiales</taxon>
        <taxon>Erythroxylaceae</taxon>
        <taxon>Erythroxylum</taxon>
    </lineage>
</organism>
<keyword evidence="5" id="KW-0067">ATP-binding</keyword>
<dbReference type="InterPro" id="IPR002182">
    <property type="entry name" value="NB-ARC"/>
</dbReference>
<feature type="chain" id="PRO_5043967412" description="Disease resistance RPP13-like protein 1" evidence="6">
    <location>
        <begin position="17"/>
        <end position="1297"/>
    </location>
</feature>
<dbReference type="GO" id="GO:0051707">
    <property type="term" value="P:response to other organism"/>
    <property type="evidence" value="ECO:0007669"/>
    <property type="project" value="UniProtKB-ARBA"/>
</dbReference>
<dbReference type="InterPro" id="IPR058922">
    <property type="entry name" value="WHD_DRP"/>
</dbReference>
<evidence type="ECO:0008006" key="13">
    <source>
        <dbReference type="Google" id="ProtNLM"/>
    </source>
</evidence>
<dbReference type="Gene3D" id="1.10.10.10">
    <property type="entry name" value="Winged helix-like DNA-binding domain superfamily/Winged helix DNA-binding domain"/>
    <property type="match status" value="1"/>
</dbReference>
<dbReference type="InterPro" id="IPR042197">
    <property type="entry name" value="Apaf_helical"/>
</dbReference>
<dbReference type="SUPFAM" id="SSF52540">
    <property type="entry name" value="P-loop containing nucleoside triphosphate hydrolases"/>
    <property type="match status" value="1"/>
</dbReference>
<sequence length="1297" mass="147869">MAAALIGGAFLSASLQVLFDRLASQKVIDFFNGRNLNNKLLEKLKIMMISVEGVLDDAEEKQITRPAVRKWLDELKDAFYEADDLLDEIAYAALGSEMGAGPQTSIDSVRKFFSSQGQLEKEIESKLVEILEKLEYLVNQKNVLGLKEGIGEKPLSQKIPTTSVMDESGVYGREEDKEVIVQLLLSDDANYNNLGLIPIIGMGGIGKTTLAQFVYNDSRVKEQFGFKAWISVSEEFDVLKVTRDILNGVTSTIHDINTLDHFQVALKNQLADKKFLLVFDDVWNDHYDHWDILLKPLKTGAKGSKIIITTRLQSVASVMGVVQTHHVKELSDEECWLLFSKHAFDGRRSSANPNLEKIGREIVRKCNGLPLAAKSLGGLLRSKRKPEEWERVLKNNIWNLPRDNILPALRLSYHFLPSPLKQCFAYCAIFPKGYVFRKEELVLLWMGEGFLGQAGFSMEREVIGEEYFDDLLSRSFFNPNKDVWLRPGFSMHDLINDLARSVAGEFCFRLDDDDDDSCKVTPRTRHLSYVLRKNLLPRNSKGITSAPLLRTFIPVHLSASRKYHDIDEKVIHDTLRKLVHLRVLSLSWYDSLLKIDDSISNLKHLRHLNLSRTSIKILPESLCSLYHLEILLLVGCYKLVELPLHLGNLANLCILDIEWTYLQKTPPHMGRLTKLQKLSYFMIAKESGYSIQELGNLHHLRGGLVIRNLENVMQVEEALRANIKGKIYLKNLELNWKGEVNDSLHARRLLEQLEPHENVETLTISGYGSTRFPDWIDGGSGLSRVVTLKLDGCRHVCQLPPLGQLVHLKKLSIIDFPEIVSIGPEFYGGCTSMKKPFQCLEVLRFANMPQWQEWVMCGNEEEDFHLLQELYIINCPAFKHSLPQHLPSLTKLKIRMCERLVASLPRVPRIITVKLDDVTLRDGYWLSTFRSQSPLLERIEQLGCGLFNNLQVVRIEQCDFLKCFCLESFSNLKHLHIEDCPNFEMINGNYISLISLGIKQCPNFVSFPKVGLETPNLKTLWLMDCSNLKFLPEFMHSLLYSLEELVIRNCPKLESFPEGGLPSKLRLLEIVSCTKLINGRNQWNLYCFSSLLRFEIGGYRHVECFPEESLLPPTLTSLEIRDFPNLKSLQYKGYQHLTSLQSLTIDNCPELQLLPEEGLPSSLTSLKIWDLQNLEYVVNLKIQQLANLKELSISNCPKLKSVPEEGLPSTITSLTIQDFTDLESLNSNGLQNLTSLKELSIENCPKLHSLPEGGLPSSLSYLFIQHCDLLEKRCQREKGEDWPKISHISDIYISECY</sequence>
<dbReference type="Proteomes" id="UP001159364">
    <property type="component" value="Linkage Group LG07"/>
</dbReference>
<dbReference type="PANTHER" id="PTHR36766">
    <property type="entry name" value="PLANT BROAD-SPECTRUM MILDEW RESISTANCE PROTEIN RPW8"/>
    <property type="match status" value="1"/>
</dbReference>
<evidence type="ECO:0000313" key="11">
    <source>
        <dbReference type="EMBL" id="KAJ8760001.1"/>
    </source>
</evidence>
<dbReference type="EMBL" id="JAIWQS010000007">
    <property type="protein sequence ID" value="KAJ8760001.1"/>
    <property type="molecule type" value="Genomic_DNA"/>
</dbReference>
<dbReference type="Pfam" id="PF23559">
    <property type="entry name" value="WHD_DRP"/>
    <property type="match status" value="1"/>
</dbReference>
<dbReference type="InterPro" id="IPR056789">
    <property type="entry name" value="LRR_R13L1-DRL21"/>
</dbReference>
<protein>
    <recommendedName>
        <fullName evidence="13">Disease resistance RPP13-like protein 1</fullName>
    </recommendedName>
</protein>
<keyword evidence="4" id="KW-0611">Plant defense</keyword>
<keyword evidence="2" id="KW-0677">Repeat</keyword>
<dbReference type="Pfam" id="PF25019">
    <property type="entry name" value="LRR_R13L1-DRL21"/>
    <property type="match status" value="1"/>
</dbReference>
<evidence type="ECO:0000259" key="7">
    <source>
        <dbReference type="Pfam" id="PF00931"/>
    </source>
</evidence>
<evidence type="ECO:0000256" key="1">
    <source>
        <dbReference type="ARBA" id="ARBA00022614"/>
    </source>
</evidence>
<feature type="signal peptide" evidence="6">
    <location>
        <begin position="1"/>
        <end position="16"/>
    </location>
</feature>
<keyword evidence="6" id="KW-0732">Signal</keyword>
<dbReference type="FunFam" id="3.40.50.300:FF:001091">
    <property type="entry name" value="Probable disease resistance protein At1g61300"/>
    <property type="match status" value="1"/>
</dbReference>
<dbReference type="InterPro" id="IPR032675">
    <property type="entry name" value="LRR_dom_sf"/>
</dbReference>
<dbReference type="PANTHER" id="PTHR36766:SF40">
    <property type="entry name" value="DISEASE RESISTANCE PROTEIN RGA3"/>
    <property type="match status" value="1"/>
</dbReference>
<name>A0AAV8SZV6_9ROSI</name>
<proteinExistence type="predicted"/>
<reference evidence="11 12" key="1">
    <citation type="submission" date="2021-09" db="EMBL/GenBank/DDBJ databases">
        <title>Genomic insights and catalytic innovation underlie evolution of tropane alkaloids biosynthesis.</title>
        <authorList>
            <person name="Wang Y.-J."/>
            <person name="Tian T."/>
            <person name="Huang J.-P."/>
            <person name="Huang S.-X."/>
        </authorList>
    </citation>
    <scope>NUCLEOTIDE SEQUENCE [LARGE SCALE GENOMIC DNA]</scope>
    <source>
        <strain evidence="11">KIB-2018</strain>
        <tissue evidence="11">Leaf</tissue>
    </source>
</reference>
<dbReference type="SUPFAM" id="SSF52058">
    <property type="entry name" value="L domain-like"/>
    <property type="match status" value="2"/>
</dbReference>
<accession>A0AAV8SZV6</accession>
<dbReference type="Pfam" id="PF00931">
    <property type="entry name" value="NB-ARC"/>
    <property type="match status" value="1"/>
</dbReference>
<dbReference type="GO" id="GO:0005524">
    <property type="term" value="F:ATP binding"/>
    <property type="evidence" value="ECO:0007669"/>
    <property type="project" value="UniProtKB-KW"/>
</dbReference>
<evidence type="ECO:0000256" key="3">
    <source>
        <dbReference type="ARBA" id="ARBA00022741"/>
    </source>
</evidence>
<dbReference type="InterPro" id="IPR036388">
    <property type="entry name" value="WH-like_DNA-bd_sf"/>
</dbReference>
<evidence type="ECO:0000259" key="10">
    <source>
        <dbReference type="Pfam" id="PF25019"/>
    </source>
</evidence>
<dbReference type="Gene3D" id="1.10.8.430">
    <property type="entry name" value="Helical domain of apoptotic protease-activating factors"/>
    <property type="match status" value="1"/>
</dbReference>
<keyword evidence="3" id="KW-0547">Nucleotide-binding</keyword>
<dbReference type="InterPro" id="IPR027417">
    <property type="entry name" value="P-loop_NTPase"/>
</dbReference>
<dbReference type="GO" id="GO:0043531">
    <property type="term" value="F:ADP binding"/>
    <property type="evidence" value="ECO:0007669"/>
    <property type="project" value="InterPro"/>
</dbReference>
<dbReference type="InterPro" id="IPR041118">
    <property type="entry name" value="Rx_N"/>
</dbReference>
<feature type="domain" description="Disease resistance protein winged helix" evidence="9">
    <location>
        <begin position="429"/>
        <end position="499"/>
    </location>
</feature>
<gene>
    <name evidence="11" type="ORF">K2173_010857</name>
</gene>
<evidence type="ECO:0000256" key="6">
    <source>
        <dbReference type="SAM" id="SignalP"/>
    </source>
</evidence>
<evidence type="ECO:0000256" key="4">
    <source>
        <dbReference type="ARBA" id="ARBA00022821"/>
    </source>
</evidence>
<dbReference type="Gene3D" id="1.20.5.4130">
    <property type="match status" value="1"/>
</dbReference>
<feature type="domain" description="NB-ARC" evidence="7">
    <location>
        <begin position="175"/>
        <end position="346"/>
    </location>
</feature>
<dbReference type="Gene3D" id="3.80.10.10">
    <property type="entry name" value="Ribonuclease Inhibitor"/>
    <property type="match status" value="3"/>
</dbReference>
<keyword evidence="1" id="KW-0433">Leucine-rich repeat</keyword>
<dbReference type="Gene3D" id="3.40.50.300">
    <property type="entry name" value="P-loop containing nucleotide triphosphate hydrolases"/>
    <property type="match status" value="1"/>
</dbReference>